<evidence type="ECO:0000313" key="2">
    <source>
        <dbReference type="EMBL" id="MBS4883305.1"/>
    </source>
</evidence>
<keyword evidence="1" id="KW-0812">Transmembrane</keyword>
<dbReference type="RefSeq" id="WP_278639483.1">
    <property type="nucleotide sequence ID" value="NZ_JAGZMZ010000001.1"/>
</dbReference>
<evidence type="ECO:0000256" key="1">
    <source>
        <dbReference type="SAM" id="Phobius"/>
    </source>
</evidence>
<accession>A0A942W9F3</accession>
<feature type="transmembrane region" description="Helical" evidence="1">
    <location>
        <begin position="146"/>
        <end position="171"/>
    </location>
</feature>
<dbReference type="Proteomes" id="UP000753219">
    <property type="component" value="Unassembled WGS sequence"/>
</dbReference>
<evidence type="ECO:0000313" key="3">
    <source>
        <dbReference type="Proteomes" id="UP000753219"/>
    </source>
</evidence>
<keyword evidence="1" id="KW-1133">Transmembrane helix</keyword>
<feature type="transmembrane region" description="Helical" evidence="1">
    <location>
        <begin position="229"/>
        <end position="254"/>
    </location>
</feature>
<reference evidence="2" key="1">
    <citation type="submission" date="2021-02" db="EMBL/GenBank/DDBJ databases">
        <title>Infant gut strain persistence is associated with maternal origin, phylogeny, and functional potential including surface adhesion and iron acquisition.</title>
        <authorList>
            <person name="Lou Y.C."/>
        </authorList>
    </citation>
    <scope>NUCLEOTIDE SEQUENCE</scope>
    <source>
        <strain evidence="2">L3_108_103G1_dasL3_108_103G1_concoct_2</strain>
    </source>
</reference>
<name>A0A942W9F3_9FIRM</name>
<feature type="transmembrane region" description="Helical" evidence="1">
    <location>
        <begin position="102"/>
        <end position="126"/>
    </location>
</feature>
<organism evidence="2 3">
    <name type="scientific">Amedibacillus dolichus</name>
    <dbReference type="NCBI Taxonomy" id="31971"/>
    <lineage>
        <taxon>Bacteria</taxon>
        <taxon>Bacillati</taxon>
        <taxon>Bacillota</taxon>
        <taxon>Erysipelotrichia</taxon>
        <taxon>Erysipelotrichales</taxon>
        <taxon>Erysipelotrichaceae</taxon>
        <taxon>Amedibacillus</taxon>
    </lineage>
</organism>
<sequence>MLKKLFKYDIHFQIKRVLPLYLITLAMALALRCMQFLTQKLVFLQFILGFMVIGFIILLVALFLWTFIVSVKYFYDTMLKDEAYLRNTLPVSRSQIFFSQELVALCTLGLAVLVCLLSVGLAFFTIDGNSIISMIELLFGINGHMVGILLLETGIMLLWDYMAIVTLFFTAMMLGQTRQSNKVLYSIAFGVLLYICMQLGSMVGVLFNMTVTQGYTELVNNMVLEMDSLQHIILSAMISEIVISTIYIVGFHCLGVHIANTKLNLE</sequence>
<feature type="transmembrane region" description="Helical" evidence="1">
    <location>
        <begin position="43"/>
        <end position="68"/>
    </location>
</feature>
<proteinExistence type="predicted"/>
<keyword evidence="1" id="KW-0472">Membrane</keyword>
<gene>
    <name evidence="2" type="ORF">KHZ85_00835</name>
</gene>
<feature type="transmembrane region" description="Helical" evidence="1">
    <location>
        <begin position="183"/>
        <end position="209"/>
    </location>
</feature>
<dbReference type="AlphaFoldDB" id="A0A942W9F3"/>
<dbReference type="EMBL" id="JAGZMZ010000001">
    <property type="protein sequence ID" value="MBS4883305.1"/>
    <property type="molecule type" value="Genomic_DNA"/>
</dbReference>
<feature type="transmembrane region" description="Helical" evidence="1">
    <location>
        <begin position="20"/>
        <end position="37"/>
    </location>
</feature>
<comment type="caution">
    <text evidence="2">The sequence shown here is derived from an EMBL/GenBank/DDBJ whole genome shotgun (WGS) entry which is preliminary data.</text>
</comment>
<protein>
    <submittedName>
        <fullName evidence="2">Uncharacterized protein</fullName>
    </submittedName>
</protein>